<dbReference type="Pfam" id="PF18994">
    <property type="entry name" value="Prophage_tailD1"/>
    <property type="match status" value="1"/>
</dbReference>
<dbReference type="Proteomes" id="UP000533953">
    <property type="component" value="Unassembled WGS sequence"/>
</dbReference>
<accession>A0A7X1CBF9</accession>
<feature type="domain" description="Prophage endopeptidase tail N-terminal" evidence="2">
    <location>
        <begin position="4"/>
        <end position="89"/>
    </location>
</feature>
<dbReference type="EMBL" id="JAASTX010000006">
    <property type="protein sequence ID" value="MBC1491389.1"/>
    <property type="molecule type" value="Genomic_DNA"/>
</dbReference>
<sequence length="377" mass="43678">MELLVVGDMANIQEEILMDIDYESFYYDYEINTKREIHFTAYRTTHNEASFDLLQEENYIIYRGQQYIIKECEHNVYGQTYLKEITAVHVYLTCQDHVIYDVNEGVKTYSITDVMELALGSNKLGFSYGIEGSFTTVRIENLGDANALELINSCVEKFGAIVFADNKHIVLYDESQFYEEQEKTFRYLYNTDAVKVTTNTYNLKTAIKVFGALKENADEDKLTGDDRYVAVVYYQSPNISKYGLRQANSKSDERFTDTSSLTEYARSQILDTPEVALDLTYTDYESVRENEIWHFYHEPLDFDTQLKITRLKLYHEFVFKNPEVGFSNKITDMIDIQKSISSSLKKSNKNMSIVNSASTKADMAYNNQILTEVVKEV</sequence>
<dbReference type="InterPro" id="IPR010572">
    <property type="entry name" value="Tail_dom"/>
</dbReference>
<feature type="domain" description="Tail spike" evidence="1">
    <location>
        <begin position="93"/>
        <end position="339"/>
    </location>
</feature>
<dbReference type="Pfam" id="PF06605">
    <property type="entry name" value="Prophage_tail"/>
    <property type="match status" value="1"/>
</dbReference>
<proteinExistence type="predicted"/>
<dbReference type="RefSeq" id="WP_185417143.1">
    <property type="nucleotide sequence ID" value="NZ_JAASTX010000006.1"/>
</dbReference>
<dbReference type="Gene3D" id="6.20.110.10">
    <property type="match status" value="1"/>
</dbReference>
<dbReference type="Gene3D" id="3.55.50.40">
    <property type="match status" value="1"/>
</dbReference>
<evidence type="ECO:0000313" key="4">
    <source>
        <dbReference type="Proteomes" id="UP000533953"/>
    </source>
</evidence>
<comment type="caution">
    <text evidence="3">The sequence shown here is derived from an EMBL/GenBank/DDBJ whole genome shotgun (WGS) entry which is preliminary data.</text>
</comment>
<organism evidence="3 4">
    <name type="scientific">Listeria booriae</name>
    <dbReference type="NCBI Taxonomy" id="1552123"/>
    <lineage>
        <taxon>Bacteria</taxon>
        <taxon>Bacillati</taxon>
        <taxon>Bacillota</taxon>
        <taxon>Bacilli</taxon>
        <taxon>Bacillales</taxon>
        <taxon>Listeriaceae</taxon>
        <taxon>Listeria</taxon>
    </lineage>
</organism>
<dbReference type="InterPro" id="IPR044051">
    <property type="entry name" value="Prophage_tail_N"/>
</dbReference>
<evidence type="ECO:0008006" key="5">
    <source>
        <dbReference type="Google" id="ProtNLM"/>
    </source>
</evidence>
<evidence type="ECO:0000259" key="1">
    <source>
        <dbReference type="Pfam" id="PF06605"/>
    </source>
</evidence>
<reference evidence="3 4" key="1">
    <citation type="submission" date="2020-03" db="EMBL/GenBank/DDBJ databases">
        <title>Soil Listeria distribution.</title>
        <authorList>
            <person name="Liao J."/>
            <person name="Wiedmann M."/>
        </authorList>
    </citation>
    <scope>NUCLEOTIDE SEQUENCE [LARGE SCALE GENOMIC DNA]</scope>
    <source>
        <strain evidence="3 4">FSL L7-1547</strain>
    </source>
</reference>
<dbReference type="AlphaFoldDB" id="A0A7X1CBF9"/>
<gene>
    <name evidence="3" type="ORF">HCI99_06080</name>
</gene>
<name>A0A7X1CBF9_9LIST</name>
<evidence type="ECO:0000259" key="2">
    <source>
        <dbReference type="Pfam" id="PF18994"/>
    </source>
</evidence>
<protein>
    <recommendedName>
        <fullName evidence="5">Prophage tail endopeptidase domain-containing protein</fullName>
    </recommendedName>
</protein>
<evidence type="ECO:0000313" key="3">
    <source>
        <dbReference type="EMBL" id="MBC1491389.1"/>
    </source>
</evidence>